<keyword evidence="2" id="KW-1185">Reference proteome</keyword>
<name>A0ABQ2C626_9LACO</name>
<accession>A0ABQ2C626</accession>
<organism evidence="1 2">
    <name type="scientific">Limosilactobacillus caviae</name>
    <dbReference type="NCBI Taxonomy" id="1769424"/>
    <lineage>
        <taxon>Bacteria</taxon>
        <taxon>Bacillati</taxon>
        <taxon>Bacillota</taxon>
        <taxon>Bacilli</taxon>
        <taxon>Lactobacillales</taxon>
        <taxon>Lactobacillaceae</taxon>
        <taxon>Limosilactobacillus</taxon>
    </lineage>
</organism>
<proteinExistence type="predicted"/>
<dbReference type="Proteomes" id="UP000603295">
    <property type="component" value="Unassembled WGS sequence"/>
</dbReference>
<comment type="caution">
    <text evidence="1">The sequence shown here is derived from an EMBL/GenBank/DDBJ whole genome shotgun (WGS) entry which is preliminary data.</text>
</comment>
<evidence type="ECO:0000313" key="2">
    <source>
        <dbReference type="Proteomes" id="UP000603295"/>
    </source>
</evidence>
<evidence type="ECO:0000313" key="1">
    <source>
        <dbReference type="EMBL" id="GGI63830.1"/>
    </source>
</evidence>
<sequence length="46" mass="5201">MAKHKKKKEKQNGKVEATKWAAIAAWAVPAYPIAETIKIVVKHFLK</sequence>
<dbReference type="EMBL" id="BMDS01000005">
    <property type="protein sequence ID" value="GGI63830.1"/>
    <property type="molecule type" value="Genomic_DNA"/>
</dbReference>
<reference evidence="2" key="1">
    <citation type="journal article" date="2019" name="Int. J. Syst. Evol. Microbiol.">
        <title>The Global Catalogue of Microorganisms (GCM) 10K type strain sequencing project: providing services to taxonomists for standard genome sequencing and annotation.</title>
        <authorList>
            <consortium name="The Broad Institute Genomics Platform"/>
            <consortium name="The Broad Institute Genome Sequencing Center for Infectious Disease"/>
            <person name="Wu L."/>
            <person name="Ma J."/>
        </authorList>
    </citation>
    <scope>NUCLEOTIDE SEQUENCE [LARGE SCALE GENOMIC DNA]</scope>
    <source>
        <strain evidence="2">CCM 8609</strain>
    </source>
</reference>
<gene>
    <name evidence="1" type="ORF">GCM10011459_16640</name>
</gene>
<protein>
    <submittedName>
        <fullName evidence="1">Uncharacterized protein</fullName>
    </submittedName>
</protein>
<dbReference type="RefSeq" id="WP_168353419.1">
    <property type="nucleotide sequence ID" value="NZ_BMDS01000005.1"/>
</dbReference>